<dbReference type="OrthoDB" id="384408at2157"/>
<dbReference type="Proteomes" id="UP000058613">
    <property type="component" value="Chromosome"/>
</dbReference>
<gene>
    <name evidence="2" type="ORF">Pdsh_00425</name>
    <name evidence="1" type="ORF">Pyrde_1045</name>
</gene>
<dbReference type="RefSeq" id="WP_055408836.1">
    <property type="nucleotide sequence ID" value="NZ_CP013011.1"/>
</dbReference>
<dbReference type="STRING" id="1273541.Pyrde_1045"/>
<dbReference type="GeneID" id="26099382"/>
<reference evidence="2 4" key="2">
    <citation type="submission" date="2017-05" db="EMBL/GenBank/DDBJ databases">
        <title>The draft genome of the hyperthermophilic archaeon 'Pyrodictium delaneyi strain Hulk', an iron and nitrate reducer, reveals the capacity for sulfate reduction.</title>
        <authorList>
            <person name="Demey L.M."/>
            <person name="Miller C."/>
            <person name="Manzella M."/>
            <person name="Reguera G."/>
            <person name="Kashefi K."/>
        </authorList>
    </citation>
    <scope>NUCLEOTIDE SEQUENCE [LARGE SCALE GENOMIC DNA]</scope>
    <source>
        <strain evidence="2 4">Hulk</strain>
    </source>
</reference>
<dbReference type="AlphaFoldDB" id="A0A0P0N3A4"/>
<evidence type="ECO:0000313" key="1">
    <source>
        <dbReference type="EMBL" id="ALL01093.1"/>
    </source>
</evidence>
<organism evidence="1 3">
    <name type="scientific">Pyrodictium delaneyi</name>
    <dbReference type="NCBI Taxonomy" id="1273541"/>
    <lineage>
        <taxon>Archaea</taxon>
        <taxon>Thermoproteota</taxon>
        <taxon>Thermoprotei</taxon>
        <taxon>Desulfurococcales</taxon>
        <taxon>Pyrodictiaceae</taxon>
        <taxon>Pyrodictium</taxon>
    </lineage>
</organism>
<dbReference type="Proteomes" id="UP000196694">
    <property type="component" value="Unassembled WGS sequence"/>
</dbReference>
<dbReference type="EMBL" id="NCQP01000001">
    <property type="protein sequence ID" value="OWJ55326.1"/>
    <property type="molecule type" value="Genomic_DNA"/>
</dbReference>
<dbReference type="KEGG" id="pdl:Pyrde_1045"/>
<evidence type="ECO:0000313" key="3">
    <source>
        <dbReference type="Proteomes" id="UP000058613"/>
    </source>
</evidence>
<evidence type="ECO:0000313" key="4">
    <source>
        <dbReference type="Proteomes" id="UP000196694"/>
    </source>
</evidence>
<evidence type="ECO:0000313" key="2">
    <source>
        <dbReference type="EMBL" id="OWJ55326.1"/>
    </source>
</evidence>
<dbReference type="EMBL" id="CP013011">
    <property type="protein sequence ID" value="ALL01093.1"/>
    <property type="molecule type" value="Genomic_DNA"/>
</dbReference>
<name>A0A0P0N3A4_9CREN</name>
<keyword evidence="4" id="KW-1185">Reference proteome</keyword>
<protein>
    <submittedName>
        <fullName evidence="1">Uncharacterized protein</fullName>
    </submittedName>
</protein>
<proteinExistence type="predicted"/>
<sequence length="166" mass="18630">MTGVLNTDLQDDVEPTQGARFCNNILRSRSLELEAYAEINDCKLLIVYAPSISAEESTPLLVGCIYHAILPIDAYATPKLLEHGVLIATPLRNRKVVARINNLDIEHTSYIYKDGSILILVTTNSNALEEIIDFTNTIDFNNINYFCVNSFNELPDKIYDVLPSHK</sequence>
<reference evidence="1 3" key="1">
    <citation type="submission" date="2015-10" db="EMBL/GenBank/DDBJ databases">
        <title>Complete genome sequence of hyperthermophilic archaeon Pyrodictium delaneyi Su06.</title>
        <authorList>
            <person name="Jung J.-H."/>
            <person name="Lin J."/>
            <person name="Holden J.F."/>
            <person name="Park C.-S."/>
        </authorList>
    </citation>
    <scope>NUCLEOTIDE SEQUENCE [LARGE SCALE GENOMIC DNA]</scope>
    <source>
        <strain evidence="1 3">Su06</strain>
    </source>
</reference>
<accession>A0A0P0N3A4</accession>